<dbReference type="FunFam" id="3.40.50.12780:FF:000003">
    <property type="entry name" value="Long-chain-fatty-acid--CoA ligase FadD"/>
    <property type="match status" value="1"/>
</dbReference>
<keyword evidence="9" id="KW-0455">Luminescence</keyword>
<dbReference type="PROSITE" id="PS00455">
    <property type="entry name" value="AMP_BINDING"/>
    <property type="match status" value="1"/>
</dbReference>
<dbReference type="EMBL" id="CADEPI010000180">
    <property type="protein sequence ID" value="CAB3379186.1"/>
    <property type="molecule type" value="Genomic_DNA"/>
</dbReference>
<comment type="caution">
    <text evidence="14">The sequence shown here is derived from an EMBL/GenBank/DDBJ whole genome shotgun (WGS) entry which is preliminary data.</text>
</comment>
<evidence type="ECO:0000259" key="12">
    <source>
        <dbReference type="Pfam" id="PF00501"/>
    </source>
</evidence>
<evidence type="ECO:0000256" key="8">
    <source>
        <dbReference type="ARBA" id="ARBA00023140"/>
    </source>
</evidence>
<evidence type="ECO:0000256" key="6">
    <source>
        <dbReference type="ARBA" id="ARBA00022840"/>
    </source>
</evidence>
<dbReference type="GO" id="GO:0008218">
    <property type="term" value="P:bioluminescence"/>
    <property type="evidence" value="ECO:0007669"/>
    <property type="project" value="UniProtKB-KW"/>
</dbReference>
<dbReference type="GO" id="GO:0004467">
    <property type="term" value="F:long-chain fatty acid-CoA ligase activity"/>
    <property type="evidence" value="ECO:0007669"/>
    <property type="project" value="TreeGrafter"/>
</dbReference>
<keyword evidence="7" id="KW-0560">Oxidoreductase</keyword>
<evidence type="ECO:0000256" key="4">
    <source>
        <dbReference type="ARBA" id="ARBA00019043"/>
    </source>
</evidence>
<dbReference type="Proteomes" id="UP000494165">
    <property type="component" value="Unassembled WGS sequence"/>
</dbReference>
<evidence type="ECO:0000313" key="14">
    <source>
        <dbReference type="EMBL" id="CAB3379186.1"/>
    </source>
</evidence>
<dbReference type="InterPro" id="IPR042099">
    <property type="entry name" value="ANL_N_sf"/>
</dbReference>
<evidence type="ECO:0000313" key="15">
    <source>
        <dbReference type="Proteomes" id="UP000494165"/>
    </source>
</evidence>
<dbReference type="PANTHER" id="PTHR24096">
    <property type="entry name" value="LONG-CHAIN-FATTY-ACID--COA LIGASE"/>
    <property type="match status" value="1"/>
</dbReference>
<evidence type="ECO:0000256" key="9">
    <source>
        <dbReference type="ARBA" id="ARBA00023223"/>
    </source>
</evidence>
<feature type="domain" description="AMP-binding enzyme C-terminal" evidence="13">
    <location>
        <begin position="476"/>
        <end position="551"/>
    </location>
</feature>
<proteinExistence type="inferred from homology"/>
<evidence type="ECO:0000256" key="11">
    <source>
        <dbReference type="ARBA" id="ARBA00048497"/>
    </source>
</evidence>
<dbReference type="Gene3D" id="3.30.300.30">
    <property type="match status" value="1"/>
</dbReference>
<evidence type="ECO:0000256" key="3">
    <source>
        <dbReference type="ARBA" id="ARBA00012532"/>
    </source>
</evidence>
<dbReference type="EC" id="1.13.12.7" evidence="3"/>
<keyword evidence="10" id="KW-0599">Photoprotein</keyword>
<dbReference type="InterPro" id="IPR025110">
    <property type="entry name" value="AMP-bd_C"/>
</dbReference>
<name>A0A8S1DDA7_9INSE</name>
<feature type="domain" description="AMP-dependent synthetase/ligase" evidence="12">
    <location>
        <begin position="55"/>
        <end position="425"/>
    </location>
</feature>
<keyword evidence="5" id="KW-0547">Nucleotide-binding</keyword>
<dbReference type="FunFam" id="3.30.300.30:FF:000007">
    <property type="entry name" value="4-coumarate--CoA ligase 2"/>
    <property type="match status" value="1"/>
</dbReference>
<evidence type="ECO:0000256" key="10">
    <source>
        <dbReference type="ARBA" id="ARBA00023262"/>
    </source>
</evidence>
<dbReference type="SUPFAM" id="SSF56801">
    <property type="entry name" value="Acetyl-CoA synthetase-like"/>
    <property type="match status" value="1"/>
</dbReference>
<accession>A0A8S1DDA7</accession>
<dbReference type="InterPro" id="IPR020845">
    <property type="entry name" value="AMP-binding_CS"/>
</dbReference>
<dbReference type="Gene3D" id="3.40.50.12780">
    <property type="entry name" value="N-terminal domain of ligase-like"/>
    <property type="match status" value="1"/>
</dbReference>
<dbReference type="GO" id="GO:0004497">
    <property type="term" value="F:monooxygenase activity"/>
    <property type="evidence" value="ECO:0007669"/>
    <property type="project" value="UniProtKB-KW"/>
</dbReference>
<dbReference type="PANTHER" id="PTHR24096:SF394">
    <property type="entry name" value="LUCIFERIN 4-MONOOXYGENASE"/>
    <property type="match status" value="1"/>
</dbReference>
<protein>
    <recommendedName>
        <fullName evidence="4">Luciferin 4-monooxygenase</fullName>
        <ecNumber evidence="3">1.13.12.7</ecNumber>
    </recommendedName>
</protein>
<evidence type="ECO:0000256" key="2">
    <source>
        <dbReference type="ARBA" id="ARBA00006432"/>
    </source>
</evidence>
<evidence type="ECO:0000256" key="5">
    <source>
        <dbReference type="ARBA" id="ARBA00022741"/>
    </source>
</evidence>
<keyword evidence="8" id="KW-0576">Peroxisome</keyword>
<keyword evidence="15" id="KW-1185">Reference proteome</keyword>
<reference evidence="14 15" key="1">
    <citation type="submission" date="2020-04" db="EMBL/GenBank/DDBJ databases">
        <authorList>
            <person name="Alioto T."/>
            <person name="Alioto T."/>
            <person name="Gomez Garrido J."/>
        </authorList>
    </citation>
    <scope>NUCLEOTIDE SEQUENCE [LARGE SCALE GENOMIC DNA]</scope>
</reference>
<dbReference type="Pfam" id="PF13193">
    <property type="entry name" value="AMP-binding_C"/>
    <property type="match status" value="1"/>
</dbReference>
<dbReference type="GO" id="GO:0005777">
    <property type="term" value="C:peroxisome"/>
    <property type="evidence" value="ECO:0007669"/>
    <property type="project" value="UniProtKB-SubCell"/>
</dbReference>
<keyword evidence="7" id="KW-0503">Monooxygenase</keyword>
<dbReference type="GO" id="GO:0046949">
    <property type="term" value="P:fatty-acyl-CoA biosynthetic process"/>
    <property type="evidence" value="ECO:0007669"/>
    <property type="project" value="TreeGrafter"/>
</dbReference>
<keyword evidence="6" id="KW-0067">ATP-binding</keyword>
<dbReference type="GO" id="GO:0005524">
    <property type="term" value="F:ATP binding"/>
    <property type="evidence" value="ECO:0007669"/>
    <property type="project" value="UniProtKB-KW"/>
</dbReference>
<evidence type="ECO:0000256" key="1">
    <source>
        <dbReference type="ARBA" id="ARBA00004275"/>
    </source>
</evidence>
<dbReference type="OrthoDB" id="10253869at2759"/>
<dbReference type="Pfam" id="PF00501">
    <property type="entry name" value="AMP-binding"/>
    <property type="match status" value="1"/>
</dbReference>
<comment type="catalytic activity">
    <reaction evidence="11">
        <text>firefly D-luciferin + ATP + O2 = firefly oxyluciferin + hnu + AMP + CO2 + diphosphate</text>
        <dbReference type="Rhea" id="RHEA:10732"/>
        <dbReference type="ChEBI" id="CHEBI:15379"/>
        <dbReference type="ChEBI" id="CHEBI:16526"/>
        <dbReference type="ChEBI" id="CHEBI:16792"/>
        <dbReference type="ChEBI" id="CHEBI:30212"/>
        <dbReference type="ChEBI" id="CHEBI:30616"/>
        <dbReference type="ChEBI" id="CHEBI:33019"/>
        <dbReference type="ChEBI" id="CHEBI:58038"/>
        <dbReference type="ChEBI" id="CHEBI:456215"/>
        <dbReference type="EC" id="1.13.12.7"/>
    </reaction>
</comment>
<dbReference type="InterPro" id="IPR045851">
    <property type="entry name" value="AMP-bd_C_sf"/>
</dbReference>
<evidence type="ECO:0000259" key="13">
    <source>
        <dbReference type="Pfam" id="PF13193"/>
    </source>
</evidence>
<sequence>MLAAYCRRFKGRSGVRLVSTTMGNVDYDPETHVIRSNLSVQVPELTVSEYVWQYAHKWEHLPALTCAIREKVYTYGEAKGASTAFGVNLANELDLKDGDAVALLLPNMPEFALAFLGSTSAGLVVSTANPIYTAAELGHQFGDARVHVVVTTPELAATSRAALPDGAVVVTGDAPPPQGCLSFERLASKSTRGARVPPRPSLDSMAALPYSSGTTGKPKGVVLSHRNLVTQLCQLHHPEVFNNANREGHPQAKSLAILPLFHIYGLNAVMNLALSRGHNVVTLPRFEPGTFVRTMKKYKPNTVCVAPPLLSFLLQSPDLTREDLSELRFAVNGAAPAATSVAKGLTEKINNPVNFILKEGFGMTEVSCCAAMTPTTQKNGVKYGSCGMNVPLSEIKVVDDAGNALPLGQTGELLFRAPNVMLGYLNNEKATKETLLDGGWLRTGDMAYIDSDGYIFIVDRLKELIKVKGYQVSPTELEETLRQIPEVLDVAVVGIPDEKSGELPKAFVVRKSEQLSKESVVQFLEGKVAPYKYLKGGVQFVNAIPRSTAGKILRKDLKSL</sequence>
<organism evidence="14 15">
    <name type="scientific">Cloeon dipterum</name>
    <dbReference type="NCBI Taxonomy" id="197152"/>
    <lineage>
        <taxon>Eukaryota</taxon>
        <taxon>Metazoa</taxon>
        <taxon>Ecdysozoa</taxon>
        <taxon>Arthropoda</taxon>
        <taxon>Hexapoda</taxon>
        <taxon>Insecta</taxon>
        <taxon>Pterygota</taxon>
        <taxon>Palaeoptera</taxon>
        <taxon>Ephemeroptera</taxon>
        <taxon>Pisciforma</taxon>
        <taxon>Baetidae</taxon>
        <taxon>Cloeon</taxon>
    </lineage>
</organism>
<comment type="subcellular location">
    <subcellularLocation>
        <location evidence="1">Peroxisome</location>
    </subcellularLocation>
</comment>
<gene>
    <name evidence="14" type="ORF">CLODIP_2_CD05473</name>
</gene>
<evidence type="ECO:0000256" key="7">
    <source>
        <dbReference type="ARBA" id="ARBA00023033"/>
    </source>
</evidence>
<comment type="similarity">
    <text evidence="2">Belongs to the ATP-dependent AMP-binding enzyme family.</text>
</comment>
<dbReference type="AlphaFoldDB" id="A0A8S1DDA7"/>
<dbReference type="InterPro" id="IPR000873">
    <property type="entry name" value="AMP-dep_synth/lig_dom"/>
</dbReference>